<feature type="compositionally biased region" description="Basic residues" evidence="5">
    <location>
        <begin position="90"/>
        <end position="104"/>
    </location>
</feature>
<dbReference type="Proteomes" id="UP000199135">
    <property type="component" value="Unassembled WGS sequence"/>
</dbReference>
<dbReference type="PANTHER" id="PTHR30055">
    <property type="entry name" value="HTH-TYPE TRANSCRIPTIONAL REGULATOR RUTR"/>
    <property type="match status" value="1"/>
</dbReference>
<organism evidence="8 9">
    <name type="scientific">Parafannyhessea umbonata</name>
    <dbReference type="NCBI Taxonomy" id="604330"/>
    <lineage>
        <taxon>Bacteria</taxon>
        <taxon>Bacillati</taxon>
        <taxon>Actinomycetota</taxon>
        <taxon>Coriobacteriia</taxon>
        <taxon>Coriobacteriales</taxon>
        <taxon>Atopobiaceae</taxon>
        <taxon>Parafannyhessea</taxon>
    </lineage>
</organism>
<dbReference type="InterPro" id="IPR001647">
    <property type="entry name" value="HTH_TetR"/>
</dbReference>
<evidence type="ECO:0000313" key="9">
    <source>
        <dbReference type="Proteomes" id="UP000199128"/>
    </source>
</evidence>
<accession>A0A1H9NIG2</accession>
<dbReference type="InterPro" id="IPR036271">
    <property type="entry name" value="Tet_transcr_reg_TetR-rel_C_sf"/>
</dbReference>
<keyword evidence="3" id="KW-0804">Transcription</keyword>
<dbReference type="SUPFAM" id="SSF48498">
    <property type="entry name" value="Tetracyclin repressor-like, C-terminal domain"/>
    <property type="match status" value="1"/>
</dbReference>
<evidence type="ECO:0000256" key="3">
    <source>
        <dbReference type="ARBA" id="ARBA00023163"/>
    </source>
</evidence>
<proteinExistence type="predicted"/>
<evidence type="ECO:0000256" key="5">
    <source>
        <dbReference type="SAM" id="MobiDB-lite"/>
    </source>
</evidence>
<evidence type="ECO:0000259" key="6">
    <source>
        <dbReference type="PROSITE" id="PS50977"/>
    </source>
</evidence>
<evidence type="ECO:0000313" key="8">
    <source>
        <dbReference type="EMBL" id="SER35754.1"/>
    </source>
</evidence>
<dbReference type="GO" id="GO:0003700">
    <property type="term" value="F:DNA-binding transcription factor activity"/>
    <property type="evidence" value="ECO:0007669"/>
    <property type="project" value="TreeGrafter"/>
</dbReference>
<dbReference type="Pfam" id="PF00440">
    <property type="entry name" value="TetR_N"/>
    <property type="match status" value="1"/>
</dbReference>
<evidence type="ECO:0000256" key="2">
    <source>
        <dbReference type="ARBA" id="ARBA00023125"/>
    </source>
</evidence>
<dbReference type="SUPFAM" id="SSF46689">
    <property type="entry name" value="Homeodomain-like"/>
    <property type="match status" value="1"/>
</dbReference>
<evidence type="ECO:0000256" key="1">
    <source>
        <dbReference type="ARBA" id="ARBA00023015"/>
    </source>
</evidence>
<dbReference type="PROSITE" id="PS50977">
    <property type="entry name" value="HTH_TETR_2"/>
    <property type="match status" value="1"/>
</dbReference>
<dbReference type="EMBL" id="FNWT01000012">
    <property type="protein sequence ID" value="SEH67989.1"/>
    <property type="molecule type" value="Genomic_DNA"/>
</dbReference>
<dbReference type="PANTHER" id="PTHR30055:SF234">
    <property type="entry name" value="HTH-TYPE TRANSCRIPTIONAL REGULATOR BETI"/>
    <property type="match status" value="1"/>
</dbReference>
<feature type="DNA-binding region" description="H-T-H motif" evidence="4">
    <location>
        <begin position="127"/>
        <end position="146"/>
    </location>
</feature>
<reference evidence="9 10" key="1">
    <citation type="submission" date="2016-10" db="EMBL/GenBank/DDBJ databases">
        <authorList>
            <person name="Varghese N."/>
            <person name="Submissions S."/>
        </authorList>
    </citation>
    <scope>NUCLEOTIDE SEQUENCE [LARGE SCALE GENOMIC DNA]</scope>
    <source>
        <strain evidence="9">KHGC19</strain>
        <strain evidence="7 10">WCP15</strain>
    </source>
</reference>
<feature type="region of interest" description="Disordered" evidence="5">
    <location>
        <begin position="87"/>
        <end position="106"/>
    </location>
</feature>
<evidence type="ECO:0000256" key="4">
    <source>
        <dbReference type="PROSITE-ProRule" id="PRU00335"/>
    </source>
</evidence>
<dbReference type="InterPro" id="IPR009057">
    <property type="entry name" value="Homeodomain-like_sf"/>
</dbReference>
<reference evidence="8" key="2">
    <citation type="submission" date="2016-10" db="EMBL/GenBank/DDBJ databases">
        <authorList>
            <person name="de Groot N.N."/>
        </authorList>
    </citation>
    <scope>NUCLEOTIDE SEQUENCE [LARGE SCALE GENOMIC DNA]</scope>
    <source>
        <strain evidence="8">KHGC19</strain>
    </source>
</reference>
<evidence type="ECO:0000313" key="10">
    <source>
        <dbReference type="Proteomes" id="UP000199135"/>
    </source>
</evidence>
<dbReference type="GO" id="GO:0000976">
    <property type="term" value="F:transcription cis-regulatory region binding"/>
    <property type="evidence" value="ECO:0007669"/>
    <property type="project" value="TreeGrafter"/>
</dbReference>
<keyword evidence="2 4" id="KW-0238">DNA-binding</keyword>
<keyword evidence="10" id="KW-1185">Reference proteome</keyword>
<sequence>MVQSGDGDITGTETLTTGAKRGAPSAVDALPSEATAPVEDRRSSVRVGLAKANLEVASEIAGGMAAVRHAAHDAALRAAQGVVEGAAAKGRARARSSSKTRKSARTRERIMTAASEIMVERGNGDFQMSEVSARCRMSKGSLYYYFADKDELVDAIYESACDDLVVAVEGVVARASTASESLVSLCAEVSRRVSAGSPLALALTRELASSNGDVSGGMTTHFMRIARIVSAQLERGKAEGIIRKSVNSDQVSVGVLGGYLVSSLVSAGESLGRSTDAIAAVMTRDLLDVVMNGIGAREGA</sequence>
<dbReference type="RefSeq" id="WP_090991501.1">
    <property type="nucleotide sequence ID" value="NZ_FNWT01000012.1"/>
</dbReference>
<keyword evidence="1" id="KW-0805">Transcription regulation</keyword>
<dbReference type="InterPro" id="IPR050109">
    <property type="entry name" value="HTH-type_TetR-like_transc_reg"/>
</dbReference>
<protein>
    <submittedName>
        <fullName evidence="8">Transcriptional regulator, TetR family</fullName>
    </submittedName>
</protein>
<dbReference type="Gene3D" id="1.10.10.60">
    <property type="entry name" value="Homeodomain-like"/>
    <property type="match status" value="1"/>
</dbReference>
<evidence type="ECO:0000313" key="7">
    <source>
        <dbReference type="EMBL" id="SEH67989.1"/>
    </source>
</evidence>
<dbReference type="EMBL" id="FOGP01000001">
    <property type="protein sequence ID" value="SER35754.1"/>
    <property type="molecule type" value="Genomic_DNA"/>
</dbReference>
<gene>
    <name evidence="8" type="ORF">SAMN05216446_0512</name>
    <name evidence="7" type="ORF">SAMN05216447_11229</name>
</gene>
<feature type="region of interest" description="Disordered" evidence="5">
    <location>
        <begin position="1"/>
        <end position="43"/>
    </location>
</feature>
<dbReference type="Gene3D" id="1.10.357.10">
    <property type="entry name" value="Tetracycline Repressor, domain 2"/>
    <property type="match status" value="1"/>
</dbReference>
<dbReference type="PRINTS" id="PR00455">
    <property type="entry name" value="HTHTETR"/>
</dbReference>
<name>A0A1H9NIG2_9ACTN</name>
<feature type="domain" description="HTH tetR-type" evidence="6">
    <location>
        <begin position="104"/>
        <end position="164"/>
    </location>
</feature>
<dbReference type="Proteomes" id="UP000199128">
    <property type="component" value="Unassembled WGS sequence"/>
</dbReference>
<dbReference type="AlphaFoldDB" id="A0A1H9NIG2"/>